<protein>
    <submittedName>
        <fullName evidence="1">Uncharacterized protein</fullName>
    </submittedName>
</protein>
<accession>A0A3P8JXK1</accession>
<evidence type="ECO:0000313" key="1">
    <source>
        <dbReference type="EMBL" id="VDP71356.1"/>
    </source>
</evidence>
<dbReference type="AlphaFoldDB" id="A0A3P8JXK1"/>
<sequence>MLVFSSDHDRFDRASHVLINQLLHSFSTLRLQPIFVLYDVFSVSHVLLFL</sequence>
<organism evidence="1 2">
    <name type="scientific">Schistosoma mattheei</name>
    <dbReference type="NCBI Taxonomy" id="31246"/>
    <lineage>
        <taxon>Eukaryota</taxon>
        <taxon>Metazoa</taxon>
        <taxon>Spiralia</taxon>
        <taxon>Lophotrochozoa</taxon>
        <taxon>Platyhelminthes</taxon>
        <taxon>Trematoda</taxon>
        <taxon>Digenea</taxon>
        <taxon>Strigeidida</taxon>
        <taxon>Schistosomatoidea</taxon>
        <taxon>Schistosomatidae</taxon>
        <taxon>Schistosoma</taxon>
    </lineage>
</organism>
<gene>
    <name evidence="1" type="ORF">SMTD_LOCUS16456</name>
</gene>
<keyword evidence="2" id="KW-1185">Reference proteome</keyword>
<dbReference type="EMBL" id="UZAL01037196">
    <property type="protein sequence ID" value="VDP71356.1"/>
    <property type="molecule type" value="Genomic_DNA"/>
</dbReference>
<dbReference type="Proteomes" id="UP000269396">
    <property type="component" value="Unassembled WGS sequence"/>
</dbReference>
<name>A0A3P8JXK1_9TREM</name>
<evidence type="ECO:0000313" key="2">
    <source>
        <dbReference type="Proteomes" id="UP000269396"/>
    </source>
</evidence>
<reference evidence="1 2" key="1">
    <citation type="submission" date="2018-11" db="EMBL/GenBank/DDBJ databases">
        <authorList>
            <consortium name="Pathogen Informatics"/>
        </authorList>
    </citation>
    <scope>NUCLEOTIDE SEQUENCE [LARGE SCALE GENOMIC DNA]</scope>
    <source>
        <strain>Denwood</strain>
        <strain evidence="2">Zambia</strain>
    </source>
</reference>
<proteinExistence type="predicted"/>